<comment type="caution">
    <text evidence="1">The sequence shown here is derived from an EMBL/GenBank/DDBJ whole genome shotgun (WGS) entry which is preliminary data.</text>
</comment>
<evidence type="ECO:0000313" key="2">
    <source>
        <dbReference type="Proteomes" id="UP000229915"/>
    </source>
</evidence>
<protein>
    <submittedName>
        <fullName evidence="1">Uncharacterized protein</fullName>
    </submittedName>
</protein>
<dbReference type="EMBL" id="PFNK01000053">
    <property type="protein sequence ID" value="PIZ43197.1"/>
    <property type="molecule type" value="Genomic_DNA"/>
</dbReference>
<dbReference type="Proteomes" id="UP000229915">
    <property type="component" value="Unassembled WGS sequence"/>
</dbReference>
<reference evidence="2" key="1">
    <citation type="submission" date="2017-09" db="EMBL/GenBank/DDBJ databases">
        <title>Depth-based differentiation of microbial function through sediment-hosted aquifers and enrichment of novel symbionts in the deep terrestrial subsurface.</title>
        <authorList>
            <person name="Probst A.J."/>
            <person name="Ladd B."/>
            <person name="Jarett J.K."/>
            <person name="Geller-Mcgrath D.E."/>
            <person name="Sieber C.M.K."/>
            <person name="Emerson J.B."/>
            <person name="Anantharaman K."/>
            <person name="Thomas B.C."/>
            <person name="Malmstrom R."/>
            <person name="Stieglmeier M."/>
            <person name="Klingl A."/>
            <person name="Woyke T."/>
            <person name="Ryan C.M."/>
            <person name="Banfield J.F."/>
        </authorList>
    </citation>
    <scope>NUCLEOTIDE SEQUENCE [LARGE SCALE GENOMIC DNA]</scope>
</reference>
<gene>
    <name evidence="1" type="ORF">COY33_01955</name>
</gene>
<name>A0A2M7TCU6_UNCKA</name>
<proteinExistence type="predicted"/>
<accession>A0A2M7TCU6</accession>
<dbReference type="AlphaFoldDB" id="A0A2M7TCU6"/>
<evidence type="ECO:0000313" key="1">
    <source>
        <dbReference type="EMBL" id="PIZ43197.1"/>
    </source>
</evidence>
<organism evidence="1 2">
    <name type="scientific">candidate division WWE3 bacterium CG_4_10_14_0_2_um_filter_42_7</name>
    <dbReference type="NCBI Taxonomy" id="1975073"/>
    <lineage>
        <taxon>Bacteria</taxon>
        <taxon>Katanobacteria</taxon>
    </lineage>
</organism>
<sequence length="67" mass="7864">MFKICYFNLMLRTTKTPVFFIATKIKEEPAVVNFYTKQGKKVTYNSVKKEKTKEGVRFYATSQGKKE</sequence>